<feature type="compositionally biased region" description="Polar residues" evidence="1">
    <location>
        <begin position="110"/>
        <end position="127"/>
    </location>
</feature>
<dbReference type="InterPro" id="IPR050426">
    <property type="entry name" value="Glycosyltransferase_28"/>
</dbReference>
<accession>A0A5N5XD56</accession>
<reference evidence="2 3" key="1">
    <citation type="submission" date="2019-04" db="EMBL/GenBank/DDBJ databases">
        <title>Friends and foes A comparative genomics study of 23 Aspergillus species from section Flavi.</title>
        <authorList>
            <consortium name="DOE Joint Genome Institute"/>
            <person name="Kjaerbolling I."/>
            <person name="Vesth T."/>
            <person name="Frisvad J.C."/>
            <person name="Nybo J.L."/>
            <person name="Theobald S."/>
            <person name="Kildgaard S."/>
            <person name="Isbrandt T."/>
            <person name="Kuo A."/>
            <person name="Sato A."/>
            <person name="Lyhne E.K."/>
            <person name="Kogle M.E."/>
            <person name="Wiebenga A."/>
            <person name="Kun R.S."/>
            <person name="Lubbers R.J."/>
            <person name="Makela M.R."/>
            <person name="Barry K."/>
            <person name="Chovatia M."/>
            <person name="Clum A."/>
            <person name="Daum C."/>
            <person name="Haridas S."/>
            <person name="He G."/>
            <person name="LaButti K."/>
            <person name="Lipzen A."/>
            <person name="Mondo S."/>
            <person name="Riley R."/>
            <person name="Salamov A."/>
            <person name="Simmons B.A."/>
            <person name="Magnuson J.K."/>
            <person name="Henrissat B."/>
            <person name="Mortensen U.H."/>
            <person name="Larsen T.O."/>
            <person name="Devries R.P."/>
            <person name="Grigoriev I.V."/>
            <person name="Machida M."/>
            <person name="Baker S.E."/>
            <person name="Andersen M.R."/>
        </authorList>
    </citation>
    <scope>NUCLEOTIDE SEQUENCE [LARGE SCALE GENOMIC DNA]</scope>
    <source>
        <strain evidence="2 3">CBS 151.66</strain>
    </source>
</reference>
<evidence type="ECO:0008006" key="4">
    <source>
        <dbReference type="Google" id="ProtNLM"/>
    </source>
</evidence>
<dbReference type="Gene3D" id="3.40.50.2000">
    <property type="entry name" value="Glycogen Phosphorylase B"/>
    <property type="match status" value="1"/>
</dbReference>
<evidence type="ECO:0000313" key="2">
    <source>
        <dbReference type="EMBL" id="KAB8078703.1"/>
    </source>
</evidence>
<keyword evidence="3" id="KW-1185">Reference proteome</keyword>
<name>A0A5N5XD56_9EURO</name>
<evidence type="ECO:0000313" key="3">
    <source>
        <dbReference type="Proteomes" id="UP000326565"/>
    </source>
</evidence>
<proteinExistence type="predicted"/>
<dbReference type="EMBL" id="ML732156">
    <property type="protein sequence ID" value="KAB8078703.1"/>
    <property type="molecule type" value="Genomic_DNA"/>
</dbReference>
<organism evidence="2 3">
    <name type="scientific">Aspergillus leporis</name>
    <dbReference type="NCBI Taxonomy" id="41062"/>
    <lineage>
        <taxon>Eukaryota</taxon>
        <taxon>Fungi</taxon>
        <taxon>Dikarya</taxon>
        <taxon>Ascomycota</taxon>
        <taxon>Pezizomycotina</taxon>
        <taxon>Eurotiomycetes</taxon>
        <taxon>Eurotiomycetidae</taxon>
        <taxon>Eurotiales</taxon>
        <taxon>Aspergillaceae</taxon>
        <taxon>Aspergillus</taxon>
        <taxon>Aspergillus subgen. Circumdati</taxon>
    </lineage>
</organism>
<dbReference type="OrthoDB" id="21502at2759"/>
<sequence>MSGDCRHVWRILNNPNVFLADSVPHEWLLTRAAVIVHHGSIETTALALEYEKPSILIPCQGDQLVWATTLVVNTVAYGVKSIKVIKTQDKKEQAAGLLPLYDFPDDSGPYPSSSRPPQLPPTTSQESLVKIRATEERQRTGLNSRQKNVDQSGGVTPSASRHALVKQVQSRDERHVEAICRRHLERGLKNPKVQDPGFKEMVRSRFQDLCDENR</sequence>
<dbReference type="PANTHER" id="PTHR48050">
    <property type="entry name" value="STEROL 3-BETA-GLUCOSYLTRANSFERASE"/>
    <property type="match status" value="1"/>
</dbReference>
<dbReference type="PANTHER" id="PTHR48050:SF13">
    <property type="entry name" value="STEROL 3-BETA-GLUCOSYLTRANSFERASE UGT80A2"/>
    <property type="match status" value="1"/>
</dbReference>
<feature type="compositionally biased region" description="Polar residues" evidence="1">
    <location>
        <begin position="140"/>
        <end position="159"/>
    </location>
</feature>
<feature type="region of interest" description="Disordered" evidence="1">
    <location>
        <begin position="105"/>
        <end position="162"/>
    </location>
</feature>
<dbReference type="SUPFAM" id="SSF53756">
    <property type="entry name" value="UDP-Glycosyltransferase/glycogen phosphorylase"/>
    <property type="match status" value="1"/>
</dbReference>
<evidence type="ECO:0000256" key="1">
    <source>
        <dbReference type="SAM" id="MobiDB-lite"/>
    </source>
</evidence>
<protein>
    <recommendedName>
        <fullName evidence="4">UDP-Glycosyltransferase/glycogen phosphorylase</fullName>
    </recommendedName>
</protein>
<dbReference type="AlphaFoldDB" id="A0A5N5XD56"/>
<gene>
    <name evidence="2" type="ORF">BDV29DRAFT_152590</name>
</gene>
<dbReference type="Proteomes" id="UP000326565">
    <property type="component" value="Unassembled WGS sequence"/>
</dbReference>